<dbReference type="PANTHER" id="PTHR42923:SF17">
    <property type="entry name" value="AMINE OXIDASE DOMAIN-CONTAINING PROTEIN"/>
    <property type="match status" value="1"/>
</dbReference>
<dbReference type="Proteomes" id="UP000193642">
    <property type="component" value="Unassembled WGS sequence"/>
</dbReference>
<feature type="domain" description="Amine oxidase" evidence="2">
    <location>
        <begin position="30"/>
        <end position="465"/>
    </location>
</feature>
<dbReference type="OrthoDB" id="5977668at2759"/>
<dbReference type="Gene3D" id="3.50.50.60">
    <property type="entry name" value="FAD/NAD(P)-binding domain"/>
    <property type="match status" value="1"/>
</dbReference>
<keyword evidence="4" id="KW-1185">Reference proteome</keyword>
<dbReference type="InterPro" id="IPR050464">
    <property type="entry name" value="Zeta_carotene_desat/Oxidored"/>
</dbReference>
<dbReference type="STRING" id="329046.A0A1Y2BNP0"/>
<keyword evidence="1" id="KW-0812">Transmembrane</keyword>
<dbReference type="Gene3D" id="3.30.70.1990">
    <property type="match status" value="1"/>
</dbReference>
<name>A0A1Y2BNP0_9FUNG</name>
<dbReference type="PANTHER" id="PTHR42923">
    <property type="entry name" value="PROTOPORPHYRINOGEN OXIDASE"/>
    <property type="match status" value="1"/>
</dbReference>
<dbReference type="Gene3D" id="1.10.405.20">
    <property type="match status" value="1"/>
</dbReference>
<comment type="caution">
    <text evidence="3">The sequence shown here is derived from an EMBL/GenBank/DDBJ whole genome shotgun (WGS) entry which is preliminary data.</text>
</comment>
<feature type="transmembrane region" description="Helical" evidence="1">
    <location>
        <begin position="533"/>
        <end position="554"/>
    </location>
</feature>
<gene>
    <name evidence="3" type="ORF">BCR33DRAFT_722175</name>
</gene>
<dbReference type="FunFam" id="1.10.405.20:FF:000001">
    <property type="entry name" value="Amine oxidase"/>
    <property type="match status" value="1"/>
</dbReference>
<evidence type="ECO:0000313" key="3">
    <source>
        <dbReference type="EMBL" id="ORY36370.1"/>
    </source>
</evidence>
<keyword evidence="1" id="KW-1133">Transmembrane helix</keyword>
<accession>A0A1Y2BNP0</accession>
<dbReference type="GO" id="GO:0016491">
    <property type="term" value="F:oxidoreductase activity"/>
    <property type="evidence" value="ECO:0007669"/>
    <property type="project" value="InterPro"/>
</dbReference>
<dbReference type="InterPro" id="IPR036188">
    <property type="entry name" value="FAD/NAD-bd_sf"/>
</dbReference>
<dbReference type="EMBL" id="MCGO01000056">
    <property type="protein sequence ID" value="ORY36370.1"/>
    <property type="molecule type" value="Genomic_DNA"/>
</dbReference>
<reference evidence="3 4" key="1">
    <citation type="submission" date="2016-07" db="EMBL/GenBank/DDBJ databases">
        <title>Pervasive Adenine N6-methylation of Active Genes in Fungi.</title>
        <authorList>
            <consortium name="DOE Joint Genome Institute"/>
            <person name="Mondo S.J."/>
            <person name="Dannebaum R.O."/>
            <person name="Kuo R.C."/>
            <person name="Labutti K."/>
            <person name="Haridas S."/>
            <person name="Kuo A."/>
            <person name="Salamov A."/>
            <person name="Ahrendt S.R."/>
            <person name="Lipzen A."/>
            <person name="Sullivan W."/>
            <person name="Andreopoulos W.B."/>
            <person name="Clum A."/>
            <person name="Lindquist E."/>
            <person name="Daum C."/>
            <person name="Ramamoorthy G.K."/>
            <person name="Gryganskyi A."/>
            <person name="Culley D."/>
            <person name="Magnuson J.K."/>
            <person name="James T.Y."/>
            <person name="O'Malley M.A."/>
            <person name="Stajich J.E."/>
            <person name="Spatafora J.W."/>
            <person name="Visel A."/>
            <person name="Grigoriev I.V."/>
        </authorList>
    </citation>
    <scope>NUCLEOTIDE SEQUENCE [LARGE SCALE GENOMIC DNA]</scope>
    <source>
        <strain evidence="3 4">JEL800</strain>
    </source>
</reference>
<proteinExistence type="predicted"/>
<dbReference type="Pfam" id="PF01593">
    <property type="entry name" value="Amino_oxidase"/>
    <property type="match status" value="1"/>
</dbReference>
<dbReference type="InterPro" id="IPR002937">
    <property type="entry name" value="Amino_oxidase"/>
</dbReference>
<sequence>MPDIKANTTTTTSSTSASAPKRVAIIGSGISGLSAAWLLNQQRDKYSVSLLEAGKYFGGHSNTVTIDSLDGSKQIGVDTGFIVCNPITYPNFLNFLDALKVPLQESDMSFSVSRNKGEFEWNGNNLNTLFAQRENLLSRDMWSMVSQVLRFNTQADQIAQEADDLEFDRNGNVRKDSSKAHPFSKMTLADFFAKFGYDKFFYQNYIVPMTAAIWSTPANMTFEKFPLLTLVRFMRNHILLQVSDRPKWMTVDGGSRVYVQKVISQLADARLNVVVTSVVRNTAEGTVTVTDSTGKKEVFDHVIFATHSDQALKILGDDATAEERQILGSIKFLNNRAVLHRDEELMPKRKLAWASWNYLTSIPNDTSTTSQKMCLTYWMDNLQPHINPKDFGHVFVTMNPLYEPNPSKVIAEFSYTHPLYSPETIAAQDSLNAIQNTRMTSFAGAWTNYGFHEDGITSGLVAAGRLGAECPFEVLLNGGYPTKRVVPKVPGWVEEKGWEGLKVGKPRFVDAEARKQFLKGVLSREKGAKDASGLGSVIYLAVAVIVIGVAVAVMNQ</sequence>
<keyword evidence="1" id="KW-0472">Membrane</keyword>
<organism evidence="3 4">
    <name type="scientific">Rhizoclosmatium globosum</name>
    <dbReference type="NCBI Taxonomy" id="329046"/>
    <lineage>
        <taxon>Eukaryota</taxon>
        <taxon>Fungi</taxon>
        <taxon>Fungi incertae sedis</taxon>
        <taxon>Chytridiomycota</taxon>
        <taxon>Chytridiomycota incertae sedis</taxon>
        <taxon>Chytridiomycetes</taxon>
        <taxon>Chytridiales</taxon>
        <taxon>Chytriomycetaceae</taxon>
        <taxon>Rhizoclosmatium</taxon>
    </lineage>
</organism>
<dbReference type="SUPFAM" id="SSF51905">
    <property type="entry name" value="FAD/NAD(P)-binding domain"/>
    <property type="match status" value="1"/>
</dbReference>
<evidence type="ECO:0000259" key="2">
    <source>
        <dbReference type="Pfam" id="PF01593"/>
    </source>
</evidence>
<evidence type="ECO:0000313" key="4">
    <source>
        <dbReference type="Proteomes" id="UP000193642"/>
    </source>
</evidence>
<protein>
    <submittedName>
        <fullName evidence="3">FAD/NAD(P)-binding domain-containing protein</fullName>
    </submittedName>
</protein>
<evidence type="ECO:0000256" key="1">
    <source>
        <dbReference type="SAM" id="Phobius"/>
    </source>
</evidence>
<dbReference type="AlphaFoldDB" id="A0A1Y2BNP0"/>